<protein>
    <recommendedName>
        <fullName evidence="4">Large ribosomal subunit protein uL10</fullName>
    </recommendedName>
    <alternativeName>
        <fullName evidence="5">50S ribosomal protein L10</fullName>
    </alternativeName>
</protein>
<evidence type="ECO:0000256" key="3">
    <source>
        <dbReference type="ARBA" id="ARBA00023274"/>
    </source>
</evidence>
<comment type="similarity">
    <text evidence="1">Belongs to the universal ribosomal protein uL10 family.</text>
</comment>
<comment type="caution">
    <text evidence="6">The sequence shown here is derived from an EMBL/GenBank/DDBJ whole genome shotgun (WGS) entry which is preliminary data.</text>
</comment>
<evidence type="ECO:0000256" key="5">
    <source>
        <dbReference type="ARBA" id="ARBA00035502"/>
    </source>
</evidence>
<dbReference type="EMBL" id="RFKV01000094">
    <property type="protein sequence ID" value="RMD76815.1"/>
    <property type="molecule type" value="Genomic_DNA"/>
</dbReference>
<accession>A0A3M0Z1I1</accession>
<dbReference type="InterPro" id="IPR043141">
    <property type="entry name" value="Ribosomal_uL10-like_sf"/>
</dbReference>
<dbReference type="Proteomes" id="UP000269410">
    <property type="component" value="Unassembled WGS sequence"/>
</dbReference>
<dbReference type="InterPro" id="IPR047865">
    <property type="entry name" value="Ribosomal_uL10_bac_type"/>
</dbReference>
<dbReference type="InterPro" id="IPR001790">
    <property type="entry name" value="Ribosomal_uL10"/>
</dbReference>
<evidence type="ECO:0000313" key="7">
    <source>
        <dbReference type="Proteomes" id="UP000269410"/>
    </source>
</evidence>
<dbReference type="PANTHER" id="PTHR11560">
    <property type="entry name" value="39S RIBOSOMAL PROTEIN L10, MITOCHONDRIAL"/>
    <property type="match status" value="1"/>
</dbReference>
<name>A0A3M0Z1I1_9BACT</name>
<gene>
    <name evidence="6" type="primary">rplJ</name>
    <name evidence="6" type="ORF">D6810_02895</name>
</gene>
<reference evidence="6 7" key="1">
    <citation type="submission" date="2018-10" db="EMBL/GenBank/DDBJ databases">
        <title>Thermophilic Lithotrophy and Phototrophy in an Intertidal, Iron-rich, Geothermal Spring.</title>
        <authorList>
            <person name="Ward L.M."/>
            <person name="Idei A."/>
            <person name="Nakagawa M."/>
            <person name="Ueno Y."/>
            <person name="Fischer W."/>
            <person name="Mcglynn S.E."/>
        </authorList>
    </citation>
    <scope>NUCLEOTIDE SEQUENCE [LARGE SCALE GENOMIC DNA]</scope>
    <source>
        <strain evidence="6">J137</strain>
    </source>
</reference>
<keyword evidence="3" id="KW-0687">Ribonucleoprotein</keyword>
<sequence>MPKSRLEKQTLLENYKSYMTSSESVILVKQSGIKVNLVNNLKKDLFDMNVKVTTIKNSLFRKAVDSLSIDLKVNNGSYLAFFVPGRTTECMKVIVKFLETVKAELKDKVNVDLDCGVVEGRVFDSEQLKSLTNLPSKRDSVSMIVGTIESSIGHVVRLIEYPLSSCLYVISERFKN</sequence>
<evidence type="ECO:0000313" key="6">
    <source>
        <dbReference type="EMBL" id="RMD76815.1"/>
    </source>
</evidence>
<organism evidence="6 7">
    <name type="scientific">Candidatus Dojkabacteria bacterium</name>
    <dbReference type="NCBI Taxonomy" id="2099670"/>
    <lineage>
        <taxon>Bacteria</taxon>
        <taxon>Candidatus Dojkabacteria</taxon>
    </lineage>
</organism>
<dbReference type="NCBIfam" id="NF000955">
    <property type="entry name" value="PRK00099.1-1"/>
    <property type="match status" value="1"/>
</dbReference>
<dbReference type="Gene3D" id="3.30.70.1730">
    <property type="match status" value="1"/>
</dbReference>
<evidence type="ECO:0000256" key="1">
    <source>
        <dbReference type="ARBA" id="ARBA00008889"/>
    </source>
</evidence>
<keyword evidence="2 6" id="KW-0689">Ribosomal protein</keyword>
<dbReference type="GO" id="GO:0005840">
    <property type="term" value="C:ribosome"/>
    <property type="evidence" value="ECO:0007669"/>
    <property type="project" value="UniProtKB-KW"/>
</dbReference>
<dbReference type="GO" id="GO:1990904">
    <property type="term" value="C:ribonucleoprotein complex"/>
    <property type="evidence" value="ECO:0007669"/>
    <property type="project" value="UniProtKB-KW"/>
</dbReference>
<evidence type="ECO:0000256" key="2">
    <source>
        <dbReference type="ARBA" id="ARBA00022980"/>
    </source>
</evidence>
<dbReference type="Pfam" id="PF00466">
    <property type="entry name" value="Ribosomal_L10"/>
    <property type="match status" value="1"/>
</dbReference>
<evidence type="ECO:0000256" key="4">
    <source>
        <dbReference type="ARBA" id="ARBA00035202"/>
    </source>
</evidence>
<proteinExistence type="inferred from homology"/>
<dbReference type="AlphaFoldDB" id="A0A3M0Z1I1"/>
<dbReference type="SUPFAM" id="SSF160369">
    <property type="entry name" value="Ribosomal protein L10-like"/>
    <property type="match status" value="1"/>
</dbReference>